<sequence length="44" mass="4909">MIGDLEYDADWENWGEFKRAARNNGAVKKVGTSTDKVSTTSEQC</sequence>
<dbReference type="GeneID" id="2913303"/>
<keyword evidence="2" id="KW-1185">Reference proteome</keyword>
<proteinExistence type="predicted"/>
<name>Q6BWP0_DEBHA</name>
<dbReference type="HOGENOM" id="CLU_3224546_0_0_1"/>
<dbReference type="VEuPathDB" id="FungiDB:DEHA2B09812g"/>
<reference evidence="1 2" key="1">
    <citation type="journal article" date="2004" name="Nature">
        <title>Genome evolution in yeasts.</title>
        <authorList>
            <consortium name="Genolevures"/>
            <person name="Dujon B."/>
            <person name="Sherman D."/>
            <person name="Fischer G."/>
            <person name="Durrens P."/>
            <person name="Casaregola S."/>
            <person name="Lafontaine I."/>
            <person name="de Montigny J."/>
            <person name="Marck C."/>
            <person name="Neuveglise C."/>
            <person name="Talla E."/>
            <person name="Goffard N."/>
            <person name="Frangeul L."/>
            <person name="Aigle M."/>
            <person name="Anthouard V."/>
            <person name="Babour A."/>
            <person name="Barbe V."/>
            <person name="Barnay S."/>
            <person name="Blanchin S."/>
            <person name="Beckerich J.M."/>
            <person name="Beyne E."/>
            <person name="Bleykasten C."/>
            <person name="Boisrame A."/>
            <person name="Boyer J."/>
            <person name="Cattolico L."/>
            <person name="Confanioleri F."/>
            <person name="de Daruvar A."/>
            <person name="Despons L."/>
            <person name="Fabre E."/>
            <person name="Fairhead C."/>
            <person name="Ferry-Dumazet H."/>
            <person name="Groppi A."/>
            <person name="Hantraye F."/>
            <person name="Hennequin C."/>
            <person name="Jauniaux N."/>
            <person name="Joyet P."/>
            <person name="Kachouri R."/>
            <person name="Kerrest A."/>
            <person name="Koszul R."/>
            <person name="Lemaire M."/>
            <person name="Lesur I."/>
            <person name="Ma L."/>
            <person name="Muller H."/>
            <person name="Nicaud J.M."/>
            <person name="Nikolski M."/>
            <person name="Oztas S."/>
            <person name="Ozier-Kalogeropoulos O."/>
            <person name="Pellenz S."/>
            <person name="Potier S."/>
            <person name="Richard G.F."/>
            <person name="Straub M.L."/>
            <person name="Suleau A."/>
            <person name="Swennene D."/>
            <person name="Tekaia F."/>
            <person name="Wesolowski-Louvel M."/>
            <person name="Westhof E."/>
            <person name="Wirth B."/>
            <person name="Zeniou-Meyer M."/>
            <person name="Zivanovic I."/>
            <person name="Bolotin-Fukuhara M."/>
            <person name="Thierry A."/>
            <person name="Bouchier C."/>
            <person name="Caudron B."/>
            <person name="Scarpelli C."/>
            <person name="Gaillardin C."/>
            <person name="Weissenbach J."/>
            <person name="Wincker P."/>
            <person name="Souciet J.L."/>
        </authorList>
    </citation>
    <scope>NUCLEOTIDE SEQUENCE [LARGE SCALE GENOMIC DNA]</scope>
    <source>
        <strain evidence="2">ATCC 36239 / CBS 767 / BCRC 21394 / JCM 1990 / NBRC 0083 / IGC 2968</strain>
    </source>
</reference>
<gene>
    <name evidence="1" type="ordered locus">DEHA2B09812g</name>
</gene>
<dbReference type="EMBL" id="CR382134">
    <property type="protein sequence ID" value="CAG85383.2"/>
    <property type="molecule type" value="Genomic_DNA"/>
</dbReference>
<dbReference type="InParanoid" id="Q6BWP0"/>
<dbReference type="AlphaFoldDB" id="Q6BWP0"/>
<evidence type="ECO:0000313" key="2">
    <source>
        <dbReference type="Proteomes" id="UP000000599"/>
    </source>
</evidence>
<evidence type="ECO:0000313" key="1">
    <source>
        <dbReference type="EMBL" id="CAG85383.2"/>
    </source>
</evidence>
<dbReference type="Proteomes" id="UP000000599">
    <property type="component" value="Chromosome B"/>
</dbReference>
<accession>Q6BWP0</accession>
<dbReference type="RefSeq" id="XP_457379.2">
    <property type="nucleotide sequence ID" value="XM_457379.1"/>
</dbReference>
<protein>
    <submittedName>
        <fullName evidence="1">DEHA2B09812p</fullName>
    </submittedName>
</protein>
<dbReference type="KEGG" id="dha:DEHA2B09812g"/>
<organism evidence="1 2">
    <name type="scientific">Debaryomyces hansenii (strain ATCC 36239 / CBS 767 / BCRC 21394 / JCM 1990 / NBRC 0083 / IGC 2968)</name>
    <name type="common">Yeast</name>
    <name type="synonym">Torulaspora hansenii</name>
    <dbReference type="NCBI Taxonomy" id="284592"/>
    <lineage>
        <taxon>Eukaryota</taxon>
        <taxon>Fungi</taxon>
        <taxon>Dikarya</taxon>
        <taxon>Ascomycota</taxon>
        <taxon>Saccharomycotina</taxon>
        <taxon>Pichiomycetes</taxon>
        <taxon>Debaryomycetaceae</taxon>
        <taxon>Debaryomyces</taxon>
    </lineage>
</organism>